<evidence type="ECO:0000256" key="4">
    <source>
        <dbReference type="ARBA" id="ARBA00022448"/>
    </source>
</evidence>
<keyword evidence="17" id="KW-1185">Reference proteome</keyword>
<keyword evidence="9" id="KW-0243">Dynein</keyword>
<keyword evidence="11" id="KW-0505">Motor protein</keyword>
<feature type="transmembrane region" description="Helical" evidence="14">
    <location>
        <begin position="683"/>
        <end position="705"/>
    </location>
</feature>
<dbReference type="OrthoDB" id="413079at2759"/>
<evidence type="ECO:0000256" key="11">
    <source>
        <dbReference type="ARBA" id="ARBA00023175"/>
    </source>
</evidence>
<dbReference type="InterPro" id="IPR011701">
    <property type="entry name" value="MFS"/>
</dbReference>
<feature type="transmembrane region" description="Helical" evidence="14">
    <location>
        <begin position="839"/>
        <end position="858"/>
    </location>
</feature>
<keyword evidence="7" id="KW-0493">Microtubule</keyword>
<keyword evidence="8 14" id="KW-1133">Transmembrane helix</keyword>
<gene>
    <name evidence="16" type="ORF">EUX98_g5399</name>
</gene>
<dbReference type="Proteomes" id="UP000308730">
    <property type="component" value="Unassembled WGS sequence"/>
</dbReference>
<dbReference type="GO" id="GO:0022857">
    <property type="term" value="F:transmembrane transporter activity"/>
    <property type="evidence" value="ECO:0007669"/>
    <property type="project" value="InterPro"/>
</dbReference>
<dbReference type="InterPro" id="IPR036259">
    <property type="entry name" value="MFS_trans_sf"/>
</dbReference>
<evidence type="ECO:0000256" key="13">
    <source>
        <dbReference type="SAM" id="MobiDB-lite"/>
    </source>
</evidence>
<feature type="transmembrane region" description="Helical" evidence="14">
    <location>
        <begin position="750"/>
        <end position="770"/>
    </location>
</feature>
<keyword evidence="12" id="KW-0206">Cytoskeleton</keyword>
<evidence type="ECO:0000256" key="7">
    <source>
        <dbReference type="ARBA" id="ARBA00022701"/>
    </source>
</evidence>
<dbReference type="InterPro" id="IPR020846">
    <property type="entry name" value="MFS_dom"/>
</dbReference>
<comment type="subcellular location">
    <subcellularLocation>
        <location evidence="2">Cytoplasm</location>
        <location evidence="2">Cytoskeleton</location>
    </subcellularLocation>
    <subcellularLocation>
        <location evidence="1">Endomembrane system</location>
        <topology evidence="1">Multi-pass membrane protein</topology>
    </subcellularLocation>
</comment>
<evidence type="ECO:0000256" key="8">
    <source>
        <dbReference type="ARBA" id="ARBA00022989"/>
    </source>
</evidence>
<dbReference type="GO" id="GO:0016020">
    <property type="term" value="C:membrane"/>
    <property type="evidence" value="ECO:0007669"/>
    <property type="project" value="TreeGrafter"/>
</dbReference>
<evidence type="ECO:0000256" key="12">
    <source>
        <dbReference type="ARBA" id="ARBA00023212"/>
    </source>
</evidence>
<feature type="compositionally biased region" description="Basic and acidic residues" evidence="13">
    <location>
        <begin position="346"/>
        <end position="357"/>
    </location>
</feature>
<evidence type="ECO:0000256" key="14">
    <source>
        <dbReference type="SAM" id="Phobius"/>
    </source>
</evidence>
<proteinExistence type="inferred from homology"/>
<accession>A0A4S4MSL5</accession>
<feature type="domain" description="Major facilitator superfamily (MFS) profile" evidence="15">
    <location>
        <begin position="597"/>
        <end position="985"/>
    </location>
</feature>
<dbReference type="GO" id="GO:0012505">
    <property type="term" value="C:endomembrane system"/>
    <property type="evidence" value="ECO:0007669"/>
    <property type="project" value="UniProtKB-SubCell"/>
</dbReference>
<evidence type="ECO:0000313" key="17">
    <source>
        <dbReference type="Proteomes" id="UP000308730"/>
    </source>
</evidence>
<comment type="caution">
    <text evidence="16">The sequence shown here is derived from an EMBL/GenBank/DDBJ whole genome shotgun (WGS) entry which is preliminary data.</text>
</comment>
<evidence type="ECO:0000256" key="2">
    <source>
        <dbReference type="ARBA" id="ARBA00004245"/>
    </source>
</evidence>
<name>A0A4S4MSL5_9APHY</name>
<dbReference type="Pfam" id="PF07690">
    <property type="entry name" value="MFS_1"/>
    <property type="match status" value="1"/>
</dbReference>
<dbReference type="SUPFAM" id="SSF103473">
    <property type="entry name" value="MFS general substrate transporter"/>
    <property type="match status" value="1"/>
</dbReference>
<feature type="compositionally biased region" description="Polar residues" evidence="13">
    <location>
        <begin position="362"/>
        <end position="377"/>
    </location>
</feature>
<sequence length="985" mass="106134">MDNSRPSSPEEPPQDLWSSILDSVSTSRSIPSKQVLLLGQPSTGKSTLAAALLQKASGDEVKEDQRSDFALGYDWADVRDDADEEQWVKGDNARELIIAREENRERLQAHLQHYTEPSTDTTPAASALSNTLLPLGPGTFTHNIGGVPILVACSKADLIDEGNDVIGAGASGMGGMVKGKGGEWEERTDGIMQILRIICLKYGASLFYTTPLPQTLQVVRQYALHMLFAPPAPSPTLSGNEAPAPIRNPFPFTHKPNTLDRDRIVIPAGWDSWGKISVLRDGFDAKGWGEAWERDLDHIEGESEETPGAKKMFTSLVPDQGDKPPPLPPFNNPTPEQVFLAKNYDENSRRADRDPRGAFRNPTENSTTGIVGPMGSSSFNLPNVEKALTDMESGLTLSSSTLGQSVNGDPSRKVSGRSAARPAGNLTVPATGCSGLDSGTYPSHDSHGPNQNFASFTYLPTSAITASTLRYPRMDNLTEAIAASVHADIGAPVANHERRDIGFSVALNVFDDAEAAKVAPRTVFKRVDSWQAGDVSQADATEDGHLTGLSVQNTVTVTSTLHEVPAAHIGSFLYPPAIDQAVFVDVGHETTYLRRFRMFASFVALFLAGWNGGSIGALIPHVEKAFGIGYIQVSLLFVCTFVGYVVAAVVAGTLSRKVGFGHALAIAVLVELTGNIINSSQQASFGLMCFGFFVVGLAFATQLGLINAYFAALDQPLLWTSILHSIYSLGAFASPLVATAMVSRGVPYHYFYTTNVGMNVPVFVFVWFAFHNLHVIPQPPTQLANPAEGFTTSAFRDTLKSRAVWTLAIFLMCYVGVEDSIGGWIVTYILDVRKGSPESASWVASAFYLGIAIGRLVFPMLSMSIGERRAVFMYLLVAMALEILVWFIPFYASTAVCTALVGLAISTFYAAAISIGGQLIPRAMHADAFSLMCSVGQSGSALWPMVVALISTKRGIWIVEPTVVALLAAQGICWWLVPKVDRRLD</sequence>
<protein>
    <recommendedName>
        <fullName evidence="15">Major facilitator superfamily (MFS) profile domain-containing protein</fullName>
    </recommendedName>
</protein>
<dbReference type="AlphaFoldDB" id="A0A4S4MSL5"/>
<dbReference type="GO" id="GO:0005874">
    <property type="term" value="C:microtubule"/>
    <property type="evidence" value="ECO:0007669"/>
    <property type="project" value="UniProtKB-KW"/>
</dbReference>
<dbReference type="GO" id="GO:0030286">
    <property type="term" value="C:dynein complex"/>
    <property type="evidence" value="ECO:0007669"/>
    <property type="project" value="UniProtKB-KW"/>
</dbReference>
<evidence type="ECO:0000256" key="5">
    <source>
        <dbReference type="ARBA" id="ARBA00022490"/>
    </source>
</evidence>
<evidence type="ECO:0000259" key="15">
    <source>
        <dbReference type="PROSITE" id="PS50850"/>
    </source>
</evidence>
<reference evidence="16 17" key="1">
    <citation type="submission" date="2019-02" db="EMBL/GenBank/DDBJ databases">
        <title>Genome sequencing of the rare red list fungi Antrodiella citrinella (Flaviporus citrinellus).</title>
        <authorList>
            <person name="Buettner E."/>
            <person name="Kellner H."/>
        </authorList>
    </citation>
    <scope>NUCLEOTIDE SEQUENCE [LARGE SCALE GENOMIC DNA]</scope>
    <source>
        <strain evidence="16 17">DSM 108506</strain>
    </source>
</reference>
<dbReference type="EMBL" id="SGPM01000157">
    <property type="protein sequence ID" value="THH28805.1"/>
    <property type="molecule type" value="Genomic_DNA"/>
</dbReference>
<evidence type="ECO:0000256" key="3">
    <source>
        <dbReference type="ARBA" id="ARBA00008335"/>
    </source>
</evidence>
<keyword evidence="6 14" id="KW-0812">Transmembrane</keyword>
<dbReference type="FunFam" id="1.20.1250.20:FF:000286">
    <property type="entry name" value="MFS efflux transporter"/>
    <property type="match status" value="1"/>
</dbReference>
<dbReference type="PROSITE" id="PS50850">
    <property type="entry name" value="MFS"/>
    <property type="match status" value="1"/>
</dbReference>
<dbReference type="PANTHER" id="PTHR23514">
    <property type="entry name" value="BYPASS OF STOP CODON PROTEIN 6"/>
    <property type="match status" value="1"/>
</dbReference>
<keyword evidence="4" id="KW-0813">Transport</keyword>
<feature type="transmembrane region" description="Helical" evidence="14">
    <location>
        <begin position="658"/>
        <end position="677"/>
    </location>
</feature>
<evidence type="ECO:0000256" key="6">
    <source>
        <dbReference type="ARBA" id="ARBA00022692"/>
    </source>
</evidence>
<feature type="transmembrane region" description="Helical" evidence="14">
    <location>
        <begin position="803"/>
        <end position="827"/>
    </location>
</feature>
<feature type="region of interest" description="Disordered" evidence="13">
    <location>
        <begin position="398"/>
        <end position="426"/>
    </location>
</feature>
<feature type="region of interest" description="Disordered" evidence="13">
    <location>
        <begin position="346"/>
        <end position="377"/>
    </location>
</feature>
<organism evidence="16 17">
    <name type="scientific">Antrodiella citrinella</name>
    <dbReference type="NCBI Taxonomy" id="2447956"/>
    <lineage>
        <taxon>Eukaryota</taxon>
        <taxon>Fungi</taxon>
        <taxon>Dikarya</taxon>
        <taxon>Basidiomycota</taxon>
        <taxon>Agaricomycotina</taxon>
        <taxon>Agaricomycetes</taxon>
        <taxon>Polyporales</taxon>
        <taxon>Steccherinaceae</taxon>
        <taxon>Antrodiella</taxon>
    </lineage>
</organism>
<feature type="transmembrane region" description="Helical" evidence="14">
    <location>
        <begin position="625"/>
        <end position="651"/>
    </location>
</feature>
<feature type="transmembrane region" description="Helical" evidence="14">
    <location>
        <begin position="598"/>
        <end position="619"/>
    </location>
</feature>
<dbReference type="Pfam" id="PF05783">
    <property type="entry name" value="DLIC"/>
    <property type="match status" value="3"/>
</dbReference>
<feature type="transmembrane region" description="Helical" evidence="14">
    <location>
        <begin position="898"/>
        <end position="916"/>
    </location>
</feature>
<dbReference type="Gene3D" id="1.20.1250.20">
    <property type="entry name" value="MFS general substrate transporter like domains"/>
    <property type="match status" value="2"/>
</dbReference>
<evidence type="ECO:0000256" key="9">
    <source>
        <dbReference type="ARBA" id="ARBA00023017"/>
    </source>
</evidence>
<comment type="similarity">
    <text evidence="3">Belongs to the major facilitator superfamily.</text>
</comment>
<feature type="transmembrane region" description="Helical" evidence="14">
    <location>
        <begin position="717"/>
        <end position="738"/>
    </location>
</feature>
<keyword evidence="5" id="KW-0963">Cytoplasm</keyword>
<dbReference type="InterPro" id="IPR022780">
    <property type="entry name" value="Dynein_light_int_chain"/>
</dbReference>
<evidence type="ECO:0000256" key="10">
    <source>
        <dbReference type="ARBA" id="ARBA00023136"/>
    </source>
</evidence>
<evidence type="ECO:0000313" key="16">
    <source>
        <dbReference type="EMBL" id="THH28805.1"/>
    </source>
</evidence>
<feature type="transmembrane region" description="Helical" evidence="14">
    <location>
        <begin position="956"/>
        <end position="977"/>
    </location>
</feature>
<keyword evidence="10 14" id="KW-0472">Membrane</keyword>
<evidence type="ECO:0000256" key="1">
    <source>
        <dbReference type="ARBA" id="ARBA00004127"/>
    </source>
</evidence>
<dbReference type="PANTHER" id="PTHR23514:SF3">
    <property type="entry name" value="BYPASS OF STOP CODON PROTEIN 6"/>
    <property type="match status" value="1"/>
</dbReference>
<feature type="transmembrane region" description="Helical" evidence="14">
    <location>
        <begin position="870"/>
        <end position="892"/>
    </location>
</feature>
<dbReference type="InterPro" id="IPR051788">
    <property type="entry name" value="MFS_Transporter"/>
</dbReference>